<dbReference type="FunFam" id="2.20.110.10:FF:000002">
    <property type="entry name" value="Phosphatidylinositol 4-phosphate 5-kinase 8"/>
    <property type="match status" value="2"/>
</dbReference>
<feature type="transmembrane region" description="Helical" evidence="3">
    <location>
        <begin position="101"/>
        <end position="123"/>
    </location>
</feature>
<feature type="transmembrane region" description="Helical" evidence="3">
    <location>
        <begin position="72"/>
        <end position="89"/>
    </location>
</feature>
<dbReference type="GO" id="GO:0016020">
    <property type="term" value="C:membrane"/>
    <property type="evidence" value="ECO:0007669"/>
    <property type="project" value="UniProtKB-ARBA"/>
</dbReference>
<dbReference type="Proteomes" id="UP001418222">
    <property type="component" value="Unassembled WGS sequence"/>
</dbReference>
<evidence type="ECO:0000313" key="4">
    <source>
        <dbReference type="EMBL" id="KAK8940924.1"/>
    </source>
</evidence>
<keyword evidence="3" id="KW-1133">Transmembrane helix</keyword>
<evidence type="ECO:0000256" key="1">
    <source>
        <dbReference type="ARBA" id="ARBA00022737"/>
    </source>
</evidence>
<keyword evidence="1" id="KW-0677">Repeat</keyword>
<comment type="caution">
    <text evidence="4">The sequence shown here is derived from an EMBL/GenBank/DDBJ whole genome shotgun (WGS) entry which is preliminary data.</text>
</comment>
<name>A0AAP0BIF1_9ASPA</name>
<evidence type="ECO:0000313" key="5">
    <source>
        <dbReference type="Proteomes" id="UP001418222"/>
    </source>
</evidence>
<sequence length="416" mass="46002">MDGQSSSSWKLSRALSSLIRPPAMRFSARKLAGVDSSESNPEEMKLHSPPQSPSFTLASFVAGFSSFSRRPAVFPILIIIFLILSFINLHKQHPSLWNLSLAFAITGAAALVLKMCHFSLFLFRPGRREPVWSFIGDEEGDLENPTLKKIEIPMKLTDVKSYRNGCSYEGEFSRGKWDGSGVFDFAGQGKYAGDWVCGKFHGYGTETSASGNVYEGGFRRGLRHGFGVHTFHNGDTFAGEWKAGLRHGRGVQRFCDGSCFVGEFVGGDKRGLGFYQFRNGDKYEGQYFGELIHGFGVHRYADGRSYEGSWRQGKRHGFGAYAVRNGEAIAGEWNCGVLKNPLPLADSNVQLAVQSARKASVQLLLLPRDTTEARTSVARAQRAASAARIASAKAVHNQKYGMLWNWPEDRTFSLPL</sequence>
<keyword evidence="3" id="KW-0812">Transmembrane</keyword>
<feature type="region of interest" description="Disordered" evidence="2">
    <location>
        <begin position="31"/>
        <end position="51"/>
    </location>
</feature>
<keyword evidence="3" id="KW-0472">Membrane</keyword>
<accession>A0AAP0BIF1</accession>
<organism evidence="4 5">
    <name type="scientific">Platanthera zijinensis</name>
    <dbReference type="NCBI Taxonomy" id="2320716"/>
    <lineage>
        <taxon>Eukaryota</taxon>
        <taxon>Viridiplantae</taxon>
        <taxon>Streptophyta</taxon>
        <taxon>Embryophyta</taxon>
        <taxon>Tracheophyta</taxon>
        <taxon>Spermatophyta</taxon>
        <taxon>Magnoliopsida</taxon>
        <taxon>Liliopsida</taxon>
        <taxon>Asparagales</taxon>
        <taxon>Orchidaceae</taxon>
        <taxon>Orchidoideae</taxon>
        <taxon>Orchideae</taxon>
        <taxon>Orchidinae</taxon>
        <taxon>Platanthera</taxon>
    </lineage>
</organism>
<keyword evidence="5" id="KW-1185">Reference proteome</keyword>
<dbReference type="Pfam" id="PF02493">
    <property type="entry name" value="MORN"/>
    <property type="match status" value="7"/>
</dbReference>
<evidence type="ECO:0000256" key="3">
    <source>
        <dbReference type="SAM" id="Phobius"/>
    </source>
</evidence>
<dbReference type="SUPFAM" id="SSF82185">
    <property type="entry name" value="Histone H3 K4-specific methyltransferase SET7/9 N-terminal domain"/>
    <property type="match status" value="1"/>
</dbReference>
<dbReference type="SMART" id="SM00698">
    <property type="entry name" value="MORN"/>
    <property type="match status" value="7"/>
</dbReference>
<dbReference type="InterPro" id="IPR003409">
    <property type="entry name" value="MORN"/>
</dbReference>
<dbReference type="AlphaFoldDB" id="A0AAP0BIF1"/>
<dbReference type="PANTHER" id="PTHR23084:SF176">
    <property type="entry name" value="HISTONE H3 K4-SPECIFIC METHYLTRANSFERASE SET7_9 FAMILY PROTEIN"/>
    <property type="match status" value="1"/>
</dbReference>
<evidence type="ECO:0000256" key="2">
    <source>
        <dbReference type="SAM" id="MobiDB-lite"/>
    </source>
</evidence>
<gene>
    <name evidence="4" type="ORF">KSP39_PZI010242</name>
</gene>
<protein>
    <submittedName>
        <fullName evidence="4">Uncharacterized protein</fullName>
    </submittedName>
</protein>
<dbReference type="EMBL" id="JBBWWQ010000008">
    <property type="protein sequence ID" value="KAK8940924.1"/>
    <property type="molecule type" value="Genomic_DNA"/>
</dbReference>
<reference evidence="4 5" key="1">
    <citation type="journal article" date="2022" name="Nat. Plants">
        <title>Genomes of leafy and leafless Platanthera orchids illuminate the evolution of mycoheterotrophy.</title>
        <authorList>
            <person name="Li M.H."/>
            <person name="Liu K.W."/>
            <person name="Li Z."/>
            <person name="Lu H.C."/>
            <person name="Ye Q.L."/>
            <person name="Zhang D."/>
            <person name="Wang J.Y."/>
            <person name="Li Y.F."/>
            <person name="Zhong Z.M."/>
            <person name="Liu X."/>
            <person name="Yu X."/>
            <person name="Liu D.K."/>
            <person name="Tu X.D."/>
            <person name="Liu B."/>
            <person name="Hao Y."/>
            <person name="Liao X.Y."/>
            <person name="Jiang Y.T."/>
            <person name="Sun W.H."/>
            <person name="Chen J."/>
            <person name="Chen Y.Q."/>
            <person name="Ai Y."/>
            <person name="Zhai J.W."/>
            <person name="Wu S.S."/>
            <person name="Zhou Z."/>
            <person name="Hsiao Y.Y."/>
            <person name="Wu W.L."/>
            <person name="Chen Y.Y."/>
            <person name="Lin Y.F."/>
            <person name="Hsu J.L."/>
            <person name="Li C.Y."/>
            <person name="Wang Z.W."/>
            <person name="Zhao X."/>
            <person name="Zhong W.Y."/>
            <person name="Ma X.K."/>
            <person name="Ma L."/>
            <person name="Huang J."/>
            <person name="Chen G.Z."/>
            <person name="Huang M.Z."/>
            <person name="Huang L."/>
            <person name="Peng D.H."/>
            <person name="Luo Y.B."/>
            <person name="Zou S.Q."/>
            <person name="Chen S.P."/>
            <person name="Lan S."/>
            <person name="Tsai W.C."/>
            <person name="Van de Peer Y."/>
            <person name="Liu Z.J."/>
        </authorList>
    </citation>
    <scope>NUCLEOTIDE SEQUENCE [LARGE SCALE GENOMIC DNA]</scope>
    <source>
        <strain evidence="4">Lor287</strain>
    </source>
</reference>
<proteinExistence type="predicted"/>
<dbReference type="PANTHER" id="PTHR23084">
    <property type="entry name" value="PHOSPHATIDYLINOSITOL-4-PHOSPHATE 5-KINASE RELATED"/>
    <property type="match status" value="1"/>
</dbReference>
<dbReference type="Gene3D" id="2.20.110.10">
    <property type="entry name" value="Histone H3 K4-specific methyltransferase SET7/9 N-terminal domain"/>
    <property type="match status" value="3"/>
</dbReference>